<reference evidence="1" key="1">
    <citation type="submission" date="2024-09" db="EMBL/GenBank/DDBJ databases">
        <title>Black Yeasts Isolated from many extreme environments.</title>
        <authorList>
            <person name="Coleine C."/>
            <person name="Stajich J.E."/>
            <person name="Selbmann L."/>
        </authorList>
    </citation>
    <scope>NUCLEOTIDE SEQUENCE</scope>
    <source>
        <strain evidence="1">CCFEE 5737</strain>
    </source>
</reference>
<evidence type="ECO:0000313" key="2">
    <source>
        <dbReference type="Proteomes" id="UP001186974"/>
    </source>
</evidence>
<organism evidence="1 2">
    <name type="scientific">Coniosporium uncinatum</name>
    <dbReference type="NCBI Taxonomy" id="93489"/>
    <lineage>
        <taxon>Eukaryota</taxon>
        <taxon>Fungi</taxon>
        <taxon>Dikarya</taxon>
        <taxon>Ascomycota</taxon>
        <taxon>Pezizomycotina</taxon>
        <taxon>Dothideomycetes</taxon>
        <taxon>Dothideomycetes incertae sedis</taxon>
        <taxon>Coniosporium</taxon>
    </lineage>
</organism>
<comment type="caution">
    <text evidence="1">The sequence shown here is derived from an EMBL/GenBank/DDBJ whole genome shotgun (WGS) entry which is preliminary data.</text>
</comment>
<dbReference type="EMBL" id="JAWDJW010001494">
    <property type="protein sequence ID" value="KAK3078943.1"/>
    <property type="molecule type" value="Genomic_DNA"/>
</dbReference>
<accession>A0ACC3DQL3</accession>
<name>A0ACC3DQL3_9PEZI</name>
<keyword evidence="2" id="KW-1185">Reference proteome</keyword>
<protein>
    <submittedName>
        <fullName evidence="1">Uncharacterized protein</fullName>
    </submittedName>
</protein>
<evidence type="ECO:0000313" key="1">
    <source>
        <dbReference type="EMBL" id="KAK3078943.1"/>
    </source>
</evidence>
<feature type="non-terminal residue" evidence="1">
    <location>
        <position position="1"/>
    </location>
</feature>
<sequence length="109" mass="11490">TGGVVDGETDLDTTSPGIMFEKYADNSTNARGGGGEYEVVQGFGWTNGVLIWSADVFAQELVTPDCGNLTPSTASTGAAKRSLGVNEEWKPRSALELSPADAAFIKRFD</sequence>
<gene>
    <name evidence="1" type="ORF">LTS18_006140</name>
</gene>
<proteinExistence type="predicted"/>
<dbReference type="Proteomes" id="UP001186974">
    <property type="component" value="Unassembled WGS sequence"/>
</dbReference>